<evidence type="ECO:0000313" key="5">
    <source>
        <dbReference type="Proteomes" id="UP001499841"/>
    </source>
</evidence>
<dbReference type="RefSeq" id="WP_345037559.1">
    <property type="nucleotide sequence ID" value="NZ_BAABBA010000002.1"/>
</dbReference>
<keyword evidence="2" id="KW-0472">Membrane</keyword>
<keyword evidence="2" id="KW-1133">Transmembrane helix</keyword>
<keyword evidence="2" id="KW-0812">Transmembrane</keyword>
<dbReference type="Pfam" id="PF12836">
    <property type="entry name" value="HHH_3"/>
    <property type="match status" value="1"/>
</dbReference>
<protein>
    <recommendedName>
        <fullName evidence="3">Helix-hairpin-helix DNA-binding motif class 1 domain-containing protein</fullName>
    </recommendedName>
</protein>
<accession>A0ABP8EQH1</accession>
<proteinExistence type="predicted"/>
<dbReference type="EMBL" id="BAABBA010000002">
    <property type="protein sequence ID" value="GAA4286269.1"/>
    <property type="molecule type" value="Genomic_DNA"/>
</dbReference>
<name>A0ABP8EQH1_9MICO</name>
<reference evidence="5" key="1">
    <citation type="journal article" date="2019" name="Int. J. Syst. Evol. Microbiol.">
        <title>The Global Catalogue of Microorganisms (GCM) 10K type strain sequencing project: providing services to taxonomists for standard genome sequencing and annotation.</title>
        <authorList>
            <consortium name="The Broad Institute Genomics Platform"/>
            <consortium name="The Broad Institute Genome Sequencing Center for Infectious Disease"/>
            <person name="Wu L."/>
            <person name="Ma J."/>
        </authorList>
    </citation>
    <scope>NUCLEOTIDE SEQUENCE [LARGE SCALE GENOMIC DNA]</scope>
    <source>
        <strain evidence="5">JCM 17459</strain>
    </source>
</reference>
<dbReference type="PANTHER" id="PTHR21180:SF32">
    <property type="entry name" value="ENDONUCLEASE_EXONUCLEASE_PHOSPHATASE FAMILY DOMAIN-CONTAINING PROTEIN 1"/>
    <property type="match status" value="1"/>
</dbReference>
<dbReference type="Gene3D" id="1.10.150.320">
    <property type="entry name" value="Photosystem II 12 kDa extrinsic protein"/>
    <property type="match status" value="1"/>
</dbReference>
<keyword evidence="5" id="KW-1185">Reference proteome</keyword>
<dbReference type="NCBIfam" id="TIGR00426">
    <property type="entry name" value="competence protein ComEA helix-hairpin-helix repeat region"/>
    <property type="match status" value="1"/>
</dbReference>
<evidence type="ECO:0000256" key="1">
    <source>
        <dbReference type="SAM" id="MobiDB-lite"/>
    </source>
</evidence>
<dbReference type="InterPro" id="IPR003583">
    <property type="entry name" value="Hlx-hairpin-Hlx_DNA-bd_motif"/>
</dbReference>
<evidence type="ECO:0000259" key="3">
    <source>
        <dbReference type="SMART" id="SM00278"/>
    </source>
</evidence>
<dbReference type="SMART" id="SM00278">
    <property type="entry name" value="HhH1"/>
    <property type="match status" value="2"/>
</dbReference>
<dbReference type="SUPFAM" id="SSF142984">
    <property type="entry name" value="Nqo1 middle domain-like"/>
    <property type="match status" value="1"/>
</dbReference>
<sequence length="292" mass="28220">MEVRRRDRNARLRALTSAAYTAAAGHLEVTPEDDVVPARRRWAPSARSAVVAGAVVLACALAVVVGAWLGRPGDAVPLPPPSGGAAGGGVEPGVVEPGHGVEPSGDGEATPAGGASAPPGTGDPAVPTGAASPPVVVVHVAGSVADPGVVELPTGARVREAVDAAGGATVEADLGAVNLARVLVDGEQVYVPVEGERPPGADAGGGAAAAGAGAGVSGTDGAGAGAPAGAPVNLNTATAAELDSLPGVGPAIAQRILEWRDLNGSFTSVDDLDEVSGIGPATLERLRPLVTV</sequence>
<dbReference type="InterPro" id="IPR004509">
    <property type="entry name" value="Competence_ComEA_HhH"/>
</dbReference>
<comment type="caution">
    <text evidence="4">The sequence shown here is derived from an EMBL/GenBank/DDBJ whole genome shotgun (WGS) entry which is preliminary data.</text>
</comment>
<feature type="transmembrane region" description="Helical" evidence="2">
    <location>
        <begin position="49"/>
        <end position="70"/>
    </location>
</feature>
<dbReference type="Pfam" id="PF10531">
    <property type="entry name" value="SLBB"/>
    <property type="match status" value="1"/>
</dbReference>
<evidence type="ECO:0000313" key="4">
    <source>
        <dbReference type="EMBL" id="GAA4286269.1"/>
    </source>
</evidence>
<organism evidence="4 5">
    <name type="scientific">Georgenia daeguensis</name>
    <dbReference type="NCBI Taxonomy" id="908355"/>
    <lineage>
        <taxon>Bacteria</taxon>
        <taxon>Bacillati</taxon>
        <taxon>Actinomycetota</taxon>
        <taxon>Actinomycetes</taxon>
        <taxon>Micrococcales</taxon>
        <taxon>Bogoriellaceae</taxon>
        <taxon>Georgenia</taxon>
    </lineage>
</organism>
<dbReference type="SUPFAM" id="SSF47781">
    <property type="entry name" value="RuvA domain 2-like"/>
    <property type="match status" value="1"/>
</dbReference>
<dbReference type="InterPro" id="IPR019554">
    <property type="entry name" value="Soluble_ligand-bd"/>
</dbReference>
<dbReference type="Gene3D" id="3.10.560.10">
    <property type="entry name" value="Outer membrane lipoprotein wza domain like"/>
    <property type="match status" value="1"/>
</dbReference>
<feature type="compositionally biased region" description="Low complexity" evidence="1">
    <location>
        <begin position="92"/>
        <end position="130"/>
    </location>
</feature>
<feature type="region of interest" description="Disordered" evidence="1">
    <location>
        <begin position="79"/>
        <end position="130"/>
    </location>
</feature>
<dbReference type="InterPro" id="IPR051675">
    <property type="entry name" value="Endo/Exo/Phosphatase_dom_1"/>
</dbReference>
<dbReference type="Proteomes" id="UP001499841">
    <property type="component" value="Unassembled WGS sequence"/>
</dbReference>
<gene>
    <name evidence="4" type="ORF">GCM10022262_06280</name>
</gene>
<feature type="domain" description="Helix-hairpin-helix DNA-binding motif class 1" evidence="3">
    <location>
        <begin position="240"/>
        <end position="259"/>
    </location>
</feature>
<evidence type="ECO:0000256" key="2">
    <source>
        <dbReference type="SAM" id="Phobius"/>
    </source>
</evidence>
<dbReference type="PANTHER" id="PTHR21180">
    <property type="entry name" value="ENDONUCLEASE/EXONUCLEASE/PHOSPHATASE FAMILY DOMAIN-CONTAINING PROTEIN 1"/>
    <property type="match status" value="1"/>
</dbReference>
<feature type="domain" description="Helix-hairpin-helix DNA-binding motif class 1" evidence="3">
    <location>
        <begin position="270"/>
        <end position="289"/>
    </location>
</feature>
<dbReference type="InterPro" id="IPR010994">
    <property type="entry name" value="RuvA_2-like"/>
</dbReference>